<keyword evidence="2" id="KW-1185">Reference proteome</keyword>
<dbReference type="Proteomes" id="UP000319432">
    <property type="component" value="Chromosome"/>
</dbReference>
<sequence length="137" mass="15832">MLPENVKQELESAFEHIEAAYDLLHGQDGYYDSKQSLSDFIYYFNESNDTVRGKVNVLYRALLELTSEYKPDPVMTRVGGKNIVTDEEKQRAIELGKQLGLEVTFGNEEPEIYIGDLKMSFKELFKGWLPELNELEE</sequence>
<evidence type="ECO:0000313" key="1">
    <source>
        <dbReference type="EMBL" id="QDX94350.1"/>
    </source>
</evidence>
<name>A0A518VBJ1_BRELA</name>
<dbReference type="EMBL" id="CP033464">
    <property type="protein sequence ID" value="QDX94350.1"/>
    <property type="molecule type" value="Genomic_DNA"/>
</dbReference>
<reference evidence="1 2" key="1">
    <citation type="submission" date="2018-11" db="EMBL/GenBank/DDBJ databases">
        <title>Phylogenetic determinants of toxin gene distribution in genomes of Brevibacillus laterosporus.</title>
        <authorList>
            <person name="Glare T.R."/>
            <person name="Durrant A."/>
            <person name="Berry C."/>
            <person name="Palma L."/>
            <person name="Ormskirk M."/>
            <person name="Cox M.O."/>
        </authorList>
    </citation>
    <scope>NUCLEOTIDE SEQUENCE [LARGE SCALE GENOMIC DNA]</scope>
    <source>
        <strain evidence="1 2">1821L</strain>
    </source>
</reference>
<protein>
    <submittedName>
        <fullName evidence="1">Uncharacterized protein</fullName>
    </submittedName>
</protein>
<proteinExistence type="predicted"/>
<gene>
    <name evidence="1" type="ORF">EEL30_19925</name>
</gene>
<organism evidence="1 2">
    <name type="scientific">Brevibacillus laterosporus</name>
    <name type="common">Bacillus laterosporus</name>
    <dbReference type="NCBI Taxonomy" id="1465"/>
    <lineage>
        <taxon>Bacteria</taxon>
        <taxon>Bacillati</taxon>
        <taxon>Bacillota</taxon>
        <taxon>Bacilli</taxon>
        <taxon>Bacillales</taxon>
        <taxon>Paenibacillaceae</taxon>
        <taxon>Brevibacillus</taxon>
    </lineage>
</organism>
<dbReference type="OrthoDB" id="2478707at2"/>
<dbReference type="AlphaFoldDB" id="A0A518VBJ1"/>
<accession>A0A518VBJ1</accession>
<evidence type="ECO:0000313" key="2">
    <source>
        <dbReference type="Proteomes" id="UP000319432"/>
    </source>
</evidence>